<comment type="similarity">
    <text evidence="1 3">Belongs to the N-Me-Phe pilin family.</text>
</comment>
<evidence type="ECO:0000313" key="5">
    <source>
        <dbReference type="EMBL" id="AZG16951.1"/>
    </source>
</evidence>
<dbReference type="InterPro" id="IPR012902">
    <property type="entry name" value="N_methyl_site"/>
</dbReference>
<dbReference type="PROSITE" id="PS00409">
    <property type="entry name" value="PROKAR_NTER_METHYL"/>
    <property type="match status" value="1"/>
</dbReference>
<evidence type="ECO:0000313" key="6">
    <source>
        <dbReference type="Proteomes" id="UP000270411"/>
    </source>
</evidence>
<dbReference type="Proteomes" id="UP000270411">
    <property type="component" value="Chromosome 2"/>
</dbReference>
<feature type="transmembrane region" description="Helical" evidence="4">
    <location>
        <begin position="7"/>
        <end position="28"/>
    </location>
</feature>
<dbReference type="Gene3D" id="3.30.700.10">
    <property type="entry name" value="Glycoprotein, Type 4 Pilin"/>
    <property type="match status" value="1"/>
</dbReference>
<dbReference type="PANTHER" id="PTHR30093">
    <property type="entry name" value="GENERAL SECRETION PATHWAY PROTEIN G"/>
    <property type="match status" value="1"/>
</dbReference>
<sequence>MQRVQKGFTLIELMIVVAIIGILAAIAIPQYQSYVAKSQVTRVIGETSALRTAAEACLNEGRTTVVTGEPQPTECNPGLTKSTLISDNNGLPTVTLAASGSSIAATLGASASASIAGAKVTWSRNAAGSWTCAVTAGTAANGWKDSYAPTSCPVGTTAGTGGGTGTGTGGA</sequence>
<dbReference type="SUPFAM" id="SSF54523">
    <property type="entry name" value="Pili subunits"/>
    <property type="match status" value="1"/>
</dbReference>
<dbReference type="KEGG" id="cpau:EHF44_19765"/>
<protein>
    <submittedName>
        <fullName evidence="5">Pilin</fullName>
    </submittedName>
</protein>
<evidence type="ECO:0000256" key="1">
    <source>
        <dbReference type="ARBA" id="ARBA00005233"/>
    </source>
</evidence>
<dbReference type="GO" id="GO:0007155">
    <property type="term" value="P:cell adhesion"/>
    <property type="evidence" value="ECO:0007669"/>
    <property type="project" value="InterPro"/>
</dbReference>
<dbReference type="AlphaFoldDB" id="A0A3G8H8Y2"/>
<dbReference type="EMBL" id="CP033970">
    <property type="protein sequence ID" value="AZG16951.1"/>
    <property type="molecule type" value="Genomic_DNA"/>
</dbReference>
<organism evidence="5 6">
    <name type="scientific">Cupriavidus pauculus</name>
    <dbReference type="NCBI Taxonomy" id="82633"/>
    <lineage>
        <taxon>Bacteria</taxon>
        <taxon>Pseudomonadati</taxon>
        <taxon>Pseudomonadota</taxon>
        <taxon>Betaproteobacteria</taxon>
        <taxon>Burkholderiales</taxon>
        <taxon>Burkholderiaceae</taxon>
        <taxon>Cupriavidus</taxon>
    </lineage>
</organism>
<dbReference type="InterPro" id="IPR001082">
    <property type="entry name" value="Pilin"/>
</dbReference>
<evidence type="ECO:0000256" key="2">
    <source>
        <dbReference type="ARBA" id="ARBA00022481"/>
    </source>
</evidence>
<keyword evidence="4" id="KW-1133">Transmembrane helix</keyword>
<keyword evidence="3" id="KW-0281">Fimbrium</keyword>
<name>A0A3G8H8Y2_9BURK</name>
<dbReference type="NCBIfam" id="TIGR02532">
    <property type="entry name" value="IV_pilin_GFxxxE"/>
    <property type="match status" value="1"/>
</dbReference>
<keyword evidence="4" id="KW-0812">Transmembrane</keyword>
<dbReference type="PANTHER" id="PTHR30093:SF34">
    <property type="entry name" value="PREPILIN PEPTIDASE-DEPENDENT PROTEIN D"/>
    <property type="match status" value="1"/>
</dbReference>
<evidence type="ECO:0000256" key="4">
    <source>
        <dbReference type="SAM" id="Phobius"/>
    </source>
</evidence>
<dbReference type="GO" id="GO:0044096">
    <property type="term" value="C:type IV pilus"/>
    <property type="evidence" value="ECO:0007669"/>
    <property type="project" value="TreeGrafter"/>
</dbReference>
<keyword evidence="2" id="KW-0488">Methylation</keyword>
<reference evidence="6" key="1">
    <citation type="submission" date="2018-11" db="EMBL/GenBank/DDBJ databases">
        <title>FDA dAtabase for Regulatory Grade micrObial Sequences (FDA-ARGOS): Supporting development and validation of Infectious Disease Dx tests.</title>
        <authorList>
            <person name="Goldberg B."/>
            <person name="Campos J."/>
            <person name="Tallon L."/>
            <person name="Sadzewicz L."/>
            <person name="Zhao X."/>
            <person name="Vavikolanu K."/>
            <person name="Mehta A."/>
            <person name="Aluvathingal J."/>
            <person name="Nadendla S."/>
            <person name="Geyer C."/>
            <person name="Nandy P."/>
            <person name="Yan Y."/>
            <person name="Sichtig H."/>
        </authorList>
    </citation>
    <scope>NUCLEOTIDE SEQUENCE [LARGE SCALE GENOMIC DNA]</scope>
    <source>
        <strain evidence="6">FDAARGOS_614</strain>
    </source>
</reference>
<dbReference type="InterPro" id="IPR045584">
    <property type="entry name" value="Pilin-like"/>
</dbReference>
<proteinExistence type="inferred from homology"/>
<gene>
    <name evidence="5" type="ORF">EHF44_19765</name>
</gene>
<dbReference type="OrthoDB" id="8607132at2"/>
<dbReference type="GO" id="GO:0043107">
    <property type="term" value="P:type IV pilus-dependent motility"/>
    <property type="evidence" value="ECO:0007669"/>
    <property type="project" value="TreeGrafter"/>
</dbReference>
<dbReference type="Pfam" id="PF07963">
    <property type="entry name" value="N_methyl"/>
    <property type="match status" value="1"/>
</dbReference>
<evidence type="ECO:0000256" key="3">
    <source>
        <dbReference type="RuleBase" id="RU000389"/>
    </source>
</evidence>
<dbReference type="Pfam" id="PF00114">
    <property type="entry name" value="Pilin"/>
    <property type="match status" value="1"/>
</dbReference>
<keyword evidence="4" id="KW-0472">Membrane</keyword>
<accession>A0A3G8H8Y2</accession>